<feature type="region of interest" description="Disordered" evidence="6">
    <location>
        <begin position="45"/>
        <end position="67"/>
    </location>
</feature>
<dbReference type="EMBL" id="CP103840">
    <property type="protein sequence ID" value="WOB27800.1"/>
    <property type="molecule type" value="Genomic_DNA"/>
</dbReference>
<accession>A0ABZ0DHT1</accession>
<feature type="domain" description="Sigma-54 factor interaction" evidence="8">
    <location>
        <begin position="237"/>
        <end position="441"/>
    </location>
</feature>
<protein>
    <submittedName>
        <fullName evidence="9">Helix-turn-helix domain-containing protein</fullName>
    </submittedName>
</protein>
<reference evidence="9 10" key="1">
    <citation type="submission" date="2022-08" db="EMBL/GenBank/DDBJ databases">
        <title>Whole genome sequencing-based tracing of a 2022 introduction and outbreak of Xanthomonas hortorum pv. pelargonii.</title>
        <authorList>
            <person name="Iruegas-Bocardo F."/>
            <person name="Weisberg A.K."/>
            <person name="Riutta E.R."/>
            <person name="Kilday K."/>
            <person name="Bonkowski J.C."/>
            <person name="Creswell T."/>
            <person name="Daughtrey M.L."/>
            <person name="Rane K."/>
            <person name="Grunwald N.J."/>
            <person name="Chang J.H."/>
            <person name="Putnam M.L."/>
        </authorList>
    </citation>
    <scope>NUCLEOTIDE SEQUENCE [LARGE SCALE GENOMIC DNA]</scope>
    <source>
        <strain evidence="9 10">22-325</strain>
    </source>
</reference>
<dbReference type="Pfam" id="PF25601">
    <property type="entry name" value="AAA_lid_14"/>
    <property type="match status" value="1"/>
</dbReference>
<dbReference type="InterPro" id="IPR018060">
    <property type="entry name" value="HTH_AraC"/>
</dbReference>
<dbReference type="InterPro" id="IPR018062">
    <property type="entry name" value="HTH_AraC-typ_CS"/>
</dbReference>
<dbReference type="Gene3D" id="1.10.8.60">
    <property type="match status" value="1"/>
</dbReference>
<keyword evidence="3" id="KW-0805">Transcription regulation</keyword>
<feature type="region of interest" description="Disordered" evidence="6">
    <location>
        <begin position="1"/>
        <end position="27"/>
    </location>
</feature>
<evidence type="ECO:0000256" key="1">
    <source>
        <dbReference type="ARBA" id="ARBA00022741"/>
    </source>
</evidence>
<dbReference type="PRINTS" id="PR00032">
    <property type="entry name" value="HTHARAC"/>
</dbReference>
<evidence type="ECO:0000256" key="4">
    <source>
        <dbReference type="ARBA" id="ARBA00023125"/>
    </source>
</evidence>
<dbReference type="Gene3D" id="3.40.50.300">
    <property type="entry name" value="P-loop containing nucleotide triphosphate hydrolases"/>
    <property type="match status" value="1"/>
</dbReference>
<keyword evidence="10" id="KW-1185">Reference proteome</keyword>
<evidence type="ECO:0000256" key="6">
    <source>
        <dbReference type="SAM" id="MobiDB-lite"/>
    </source>
</evidence>
<evidence type="ECO:0000313" key="10">
    <source>
        <dbReference type="Proteomes" id="UP001304534"/>
    </source>
</evidence>
<evidence type="ECO:0000259" key="7">
    <source>
        <dbReference type="PROSITE" id="PS01124"/>
    </source>
</evidence>
<evidence type="ECO:0000256" key="5">
    <source>
        <dbReference type="ARBA" id="ARBA00023163"/>
    </source>
</evidence>
<proteinExistence type="predicted"/>
<dbReference type="PROSITE" id="PS00041">
    <property type="entry name" value="HTH_ARAC_FAMILY_1"/>
    <property type="match status" value="1"/>
</dbReference>
<dbReference type="PROSITE" id="PS50045">
    <property type="entry name" value="SIGMA54_INTERACT_4"/>
    <property type="match status" value="1"/>
</dbReference>
<dbReference type="RefSeq" id="WP_316691621.1">
    <property type="nucleotide sequence ID" value="NZ_CP103837.1"/>
</dbReference>
<dbReference type="Gene3D" id="1.10.10.60">
    <property type="entry name" value="Homeodomain-like"/>
    <property type="match status" value="1"/>
</dbReference>
<dbReference type="Pfam" id="PF00158">
    <property type="entry name" value="Sigma54_activat"/>
    <property type="match status" value="1"/>
</dbReference>
<dbReference type="InterPro" id="IPR027417">
    <property type="entry name" value="P-loop_NTPase"/>
</dbReference>
<dbReference type="SMART" id="SM00342">
    <property type="entry name" value="HTH_ARAC"/>
    <property type="match status" value="1"/>
</dbReference>
<evidence type="ECO:0000259" key="8">
    <source>
        <dbReference type="PROSITE" id="PS50045"/>
    </source>
</evidence>
<dbReference type="SUPFAM" id="SSF46689">
    <property type="entry name" value="Homeodomain-like"/>
    <property type="match status" value="2"/>
</dbReference>
<sequence length="623" mass="68317">MNETHLTQWTTESATNHQSPGQPSGGVLMPQVACNKRLIRRRLLGASNGSGKRKRGSSHCAMDRSSGKPGTCWIFPKSGIIAWSIADGLVRDGATWVWPPSERASHQVGLSMQKQVFDVVQHAYLPGDSIATMLEKIAAELAQSGLLNGAACAFVGAQDSDAHSPDLASEQMAIARCFPVQYAHRVLGTLKVTPAQDGMSTQAVTLCQRIAKCCAYLMQRDAARAWAENRLDRPSLVVGVCEQVWMVDAFVERAADSRLPAIVRGDFGTENDEVAILLHANGPWQNGPFVVVDCDDPDGDPLAWFERAAGGTLFLQGVDALDAALQRQLARCLRDRHGHWRASGADVFTRVIASTTADLSECVRAGRFSRALLSQLDVLSIELAALCERLPDIAFHLERILARHGLDSRHWVTDTLMDALTNYSWPENLQELERVVLRLAVMTAGRPVQIVDLQRHAPVLAASLLQAQQRVASSVPSQPDDRPVAPTLPAAPVDWIDGLPHRPGQRLATLHDALRRALVHLGEHYAEPLTLGDLAKQAHVSQSHLGFLFREELGTTFKPLLQQLRIEKAKDLLQREQKLRVTEVALKVGFGDLSHFEKSFRRLVGVSPRAFRNARGQGDVSPV</sequence>
<keyword evidence="1" id="KW-0547">Nucleotide-binding</keyword>
<dbReference type="InterPro" id="IPR009057">
    <property type="entry name" value="Homeodomain-like_sf"/>
</dbReference>
<name>A0ABZ0DHT1_9XANT</name>
<dbReference type="SUPFAM" id="SSF52540">
    <property type="entry name" value="P-loop containing nucleoside triphosphate hydrolases"/>
    <property type="match status" value="1"/>
</dbReference>
<keyword evidence="5" id="KW-0804">Transcription</keyword>
<dbReference type="GeneID" id="95583749"/>
<evidence type="ECO:0000256" key="2">
    <source>
        <dbReference type="ARBA" id="ARBA00022840"/>
    </source>
</evidence>
<dbReference type="Pfam" id="PF12833">
    <property type="entry name" value="HTH_18"/>
    <property type="match status" value="1"/>
</dbReference>
<evidence type="ECO:0000256" key="3">
    <source>
        <dbReference type="ARBA" id="ARBA00023015"/>
    </source>
</evidence>
<dbReference type="InterPro" id="IPR002078">
    <property type="entry name" value="Sigma_54_int"/>
</dbReference>
<dbReference type="PROSITE" id="PS01124">
    <property type="entry name" value="HTH_ARAC_FAMILY_2"/>
    <property type="match status" value="1"/>
</dbReference>
<keyword evidence="2" id="KW-0067">ATP-binding</keyword>
<gene>
    <name evidence="9" type="ORF">NYR99_07715</name>
</gene>
<keyword evidence="4" id="KW-0238">DNA-binding</keyword>
<dbReference type="PANTHER" id="PTHR32071">
    <property type="entry name" value="TRANSCRIPTIONAL REGULATORY PROTEIN"/>
    <property type="match status" value="1"/>
</dbReference>
<feature type="domain" description="HTH araC/xylS-type" evidence="7">
    <location>
        <begin position="515"/>
        <end position="614"/>
    </location>
</feature>
<dbReference type="InterPro" id="IPR020449">
    <property type="entry name" value="Tscrpt_reg_AraC-type_HTH"/>
</dbReference>
<dbReference type="Proteomes" id="UP001304534">
    <property type="component" value="Chromosome"/>
</dbReference>
<dbReference type="InterPro" id="IPR058031">
    <property type="entry name" value="AAA_lid_NorR"/>
</dbReference>
<organism evidence="9 10">
    <name type="scientific">Xanthomonas dyei</name>
    <dbReference type="NCBI Taxonomy" id="743699"/>
    <lineage>
        <taxon>Bacteria</taxon>
        <taxon>Pseudomonadati</taxon>
        <taxon>Pseudomonadota</taxon>
        <taxon>Gammaproteobacteria</taxon>
        <taxon>Lysobacterales</taxon>
        <taxon>Lysobacteraceae</taxon>
        <taxon>Xanthomonas</taxon>
    </lineage>
</organism>
<feature type="compositionally biased region" description="Polar residues" evidence="6">
    <location>
        <begin position="1"/>
        <end position="22"/>
    </location>
</feature>
<evidence type="ECO:0000313" key="9">
    <source>
        <dbReference type="EMBL" id="WOB27800.1"/>
    </source>
</evidence>